<dbReference type="GO" id="GO:0000156">
    <property type="term" value="F:phosphorelay response regulator activity"/>
    <property type="evidence" value="ECO:0007669"/>
    <property type="project" value="TreeGrafter"/>
</dbReference>
<dbReference type="Pfam" id="PF04397">
    <property type="entry name" value="LytTR"/>
    <property type="match status" value="1"/>
</dbReference>
<evidence type="ECO:0000313" key="6">
    <source>
        <dbReference type="EMBL" id="GHD36496.1"/>
    </source>
</evidence>
<evidence type="ECO:0000259" key="4">
    <source>
        <dbReference type="PROSITE" id="PS50110"/>
    </source>
</evidence>
<dbReference type="InterPro" id="IPR039420">
    <property type="entry name" value="WalR-like"/>
</dbReference>
<reference evidence="6" key="1">
    <citation type="journal article" date="2014" name="Int. J. Syst. Evol. Microbiol.">
        <title>Complete genome sequence of Corynebacterium casei LMG S-19264T (=DSM 44701T), isolated from a smear-ripened cheese.</title>
        <authorList>
            <consortium name="US DOE Joint Genome Institute (JGI-PGF)"/>
            <person name="Walter F."/>
            <person name="Albersmeier A."/>
            <person name="Kalinowski J."/>
            <person name="Ruckert C."/>
        </authorList>
    </citation>
    <scope>NUCLEOTIDE SEQUENCE</scope>
    <source>
        <strain evidence="6">KCTC 23430</strain>
    </source>
</reference>
<sequence length="242" mass="26987">MKILVVDDEPLARQRLVRLLASLQPDAETEEAANGESALALVAQCQPDVLLLDIRMPGMDGIAVAEQLETLPEPPAVVFCTAYDEYALEALRHEAVAYLLKPVREAELARALTRAGRVNRLQLAALRPDDKQGARTHVSSQGQRTVESLPVNEVRCFIAGQKYVTAYGSEQQLLLPDTLKDLELEFSDSFVRVHRNALVSLRYIQRLSRSDDGWVVELAQCDLRPAVSRRHLAAVKEKLVKR</sequence>
<dbReference type="PANTHER" id="PTHR48111">
    <property type="entry name" value="REGULATOR OF RPOS"/>
    <property type="match status" value="1"/>
</dbReference>
<evidence type="ECO:0000259" key="5">
    <source>
        <dbReference type="PROSITE" id="PS50930"/>
    </source>
</evidence>
<dbReference type="GO" id="GO:0032993">
    <property type="term" value="C:protein-DNA complex"/>
    <property type="evidence" value="ECO:0007669"/>
    <property type="project" value="TreeGrafter"/>
</dbReference>
<evidence type="ECO:0000256" key="3">
    <source>
        <dbReference type="PROSITE-ProRule" id="PRU00169"/>
    </source>
</evidence>
<dbReference type="InterPro" id="IPR007492">
    <property type="entry name" value="LytTR_DNA-bd_dom"/>
</dbReference>
<dbReference type="Pfam" id="PF00072">
    <property type="entry name" value="Response_reg"/>
    <property type="match status" value="1"/>
</dbReference>
<dbReference type="PROSITE" id="PS50930">
    <property type="entry name" value="HTH_LYTTR"/>
    <property type="match status" value="1"/>
</dbReference>
<reference evidence="6" key="2">
    <citation type="submission" date="2020-09" db="EMBL/GenBank/DDBJ databases">
        <authorList>
            <person name="Sun Q."/>
            <person name="Kim S."/>
        </authorList>
    </citation>
    <scope>NUCLEOTIDE SEQUENCE</scope>
    <source>
        <strain evidence="6">KCTC 23430</strain>
    </source>
</reference>
<proteinExistence type="predicted"/>
<dbReference type="PROSITE" id="PS50110">
    <property type="entry name" value="RESPONSE_REGULATORY"/>
    <property type="match status" value="1"/>
</dbReference>
<name>A0A918XLQ6_9GAMM</name>
<protein>
    <submittedName>
        <fullName evidence="6">Positive alginate biosynthesis regulatory protein</fullName>
    </submittedName>
</protein>
<dbReference type="Gene3D" id="3.40.50.2300">
    <property type="match status" value="1"/>
</dbReference>
<dbReference type="SUPFAM" id="SSF52172">
    <property type="entry name" value="CheY-like"/>
    <property type="match status" value="1"/>
</dbReference>
<keyword evidence="7" id="KW-1185">Reference proteome</keyword>
<dbReference type="GO" id="GO:0006355">
    <property type="term" value="P:regulation of DNA-templated transcription"/>
    <property type="evidence" value="ECO:0007669"/>
    <property type="project" value="TreeGrafter"/>
</dbReference>
<dbReference type="InterPro" id="IPR001789">
    <property type="entry name" value="Sig_transdc_resp-reg_receiver"/>
</dbReference>
<evidence type="ECO:0000313" key="7">
    <source>
        <dbReference type="Proteomes" id="UP000644693"/>
    </source>
</evidence>
<dbReference type="InterPro" id="IPR011006">
    <property type="entry name" value="CheY-like_superfamily"/>
</dbReference>
<dbReference type="EMBL" id="BMYM01000002">
    <property type="protein sequence ID" value="GHD36496.1"/>
    <property type="molecule type" value="Genomic_DNA"/>
</dbReference>
<evidence type="ECO:0000256" key="1">
    <source>
        <dbReference type="ARBA" id="ARBA00023012"/>
    </source>
</evidence>
<accession>A0A918XLQ6</accession>
<keyword evidence="2" id="KW-0238">DNA-binding</keyword>
<feature type="modified residue" description="4-aspartylphosphate" evidence="3">
    <location>
        <position position="53"/>
    </location>
</feature>
<dbReference type="Proteomes" id="UP000644693">
    <property type="component" value="Unassembled WGS sequence"/>
</dbReference>
<feature type="domain" description="Response regulatory" evidence="4">
    <location>
        <begin position="2"/>
        <end position="116"/>
    </location>
</feature>
<dbReference type="AlphaFoldDB" id="A0A918XLQ6"/>
<gene>
    <name evidence="6" type="primary">algR</name>
    <name evidence="6" type="ORF">GCM10007053_24970</name>
</gene>
<feature type="domain" description="HTH LytTR-type" evidence="5">
    <location>
        <begin position="138"/>
        <end position="241"/>
    </location>
</feature>
<dbReference type="Gene3D" id="2.40.50.1020">
    <property type="entry name" value="LytTr DNA-binding domain"/>
    <property type="match status" value="1"/>
</dbReference>
<dbReference type="GO" id="GO:0000976">
    <property type="term" value="F:transcription cis-regulatory region binding"/>
    <property type="evidence" value="ECO:0007669"/>
    <property type="project" value="TreeGrafter"/>
</dbReference>
<dbReference type="SMART" id="SM00850">
    <property type="entry name" value="LytTR"/>
    <property type="match status" value="1"/>
</dbReference>
<organism evidence="6 7">
    <name type="scientific">Parahalioglobus pacificus</name>
    <dbReference type="NCBI Taxonomy" id="930806"/>
    <lineage>
        <taxon>Bacteria</taxon>
        <taxon>Pseudomonadati</taxon>
        <taxon>Pseudomonadota</taxon>
        <taxon>Gammaproteobacteria</taxon>
        <taxon>Cellvibrionales</taxon>
        <taxon>Halieaceae</taxon>
        <taxon>Parahalioglobus</taxon>
    </lineage>
</organism>
<dbReference type="GO" id="GO:0005829">
    <property type="term" value="C:cytosol"/>
    <property type="evidence" value="ECO:0007669"/>
    <property type="project" value="TreeGrafter"/>
</dbReference>
<dbReference type="SMART" id="SM00448">
    <property type="entry name" value="REC"/>
    <property type="match status" value="1"/>
</dbReference>
<dbReference type="PANTHER" id="PTHR48111:SF3">
    <property type="entry name" value="TRANSCRIPTIONAL REGULATORY PROTEIN BTSR"/>
    <property type="match status" value="1"/>
</dbReference>
<keyword evidence="1" id="KW-0902">Two-component regulatory system</keyword>
<keyword evidence="3" id="KW-0597">Phosphoprotein</keyword>
<dbReference type="RefSeq" id="WP_189478111.1">
    <property type="nucleotide sequence ID" value="NZ_BMYM01000002.1"/>
</dbReference>
<evidence type="ECO:0000256" key="2">
    <source>
        <dbReference type="ARBA" id="ARBA00023125"/>
    </source>
</evidence>
<comment type="caution">
    <text evidence="6">The sequence shown here is derived from an EMBL/GenBank/DDBJ whole genome shotgun (WGS) entry which is preliminary data.</text>
</comment>